<dbReference type="SUPFAM" id="SSF53098">
    <property type="entry name" value="Ribonuclease H-like"/>
    <property type="match status" value="1"/>
</dbReference>
<dbReference type="Pfam" id="PF13333">
    <property type="entry name" value="rve_2"/>
    <property type="match status" value="1"/>
</dbReference>
<dbReference type="AlphaFoldDB" id="A0A1G9YF16"/>
<name>A0A1G9YF16_9BACT</name>
<dbReference type="GO" id="GO:0015074">
    <property type="term" value="P:DNA integration"/>
    <property type="evidence" value="ECO:0007669"/>
    <property type="project" value="InterPro"/>
</dbReference>
<evidence type="ECO:0000313" key="3">
    <source>
        <dbReference type="EMBL" id="SDN11840.1"/>
    </source>
</evidence>
<keyword evidence="4" id="KW-1185">Reference proteome</keyword>
<dbReference type="InterPro" id="IPR001584">
    <property type="entry name" value="Integrase_cat-core"/>
</dbReference>
<dbReference type="InterPro" id="IPR012337">
    <property type="entry name" value="RNaseH-like_sf"/>
</dbReference>
<accession>A0A1G9YF16</accession>
<feature type="domain" description="Integrase catalytic" evidence="1">
    <location>
        <begin position="1"/>
        <end position="153"/>
    </location>
</feature>
<dbReference type="InterPro" id="IPR036397">
    <property type="entry name" value="RNaseH_sf"/>
</dbReference>
<reference evidence="2 4" key="1">
    <citation type="submission" date="2016-10" db="EMBL/GenBank/DDBJ databases">
        <authorList>
            <person name="de Groot N.N."/>
        </authorList>
    </citation>
    <scope>NUCLEOTIDE SEQUENCE [LARGE SCALE GENOMIC DNA]</scope>
    <source>
        <strain evidence="2 4">DSM 21668</strain>
    </source>
</reference>
<proteinExistence type="predicted"/>
<dbReference type="STRING" id="563176.SAMN04488090_4923"/>
<evidence type="ECO:0000313" key="2">
    <source>
        <dbReference type="EMBL" id="SDN07115.1"/>
    </source>
</evidence>
<evidence type="ECO:0000259" key="1">
    <source>
        <dbReference type="PROSITE" id="PS50994"/>
    </source>
</evidence>
<dbReference type="InterPro" id="IPR050900">
    <property type="entry name" value="Transposase_IS3/IS150/IS904"/>
</dbReference>
<evidence type="ECO:0000313" key="4">
    <source>
        <dbReference type="Proteomes" id="UP000198901"/>
    </source>
</evidence>
<dbReference type="Gene3D" id="3.30.420.10">
    <property type="entry name" value="Ribonuclease H-like superfamily/Ribonuclease H"/>
    <property type="match status" value="1"/>
</dbReference>
<organism evidence="2 4">
    <name type="scientific">Siphonobacter aquaeclarae</name>
    <dbReference type="NCBI Taxonomy" id="563176"/>
    <lineage>
        <taxon>Bacteria</taxon>
        <taxon>Pseudomonadati</taxon>
        <taxon>Bacteroidota</taxon>
        <taxon>Cytophagia</taxon>
        <taxon>Cytophagales</taxon>
        <taxon>Cytophagaceae</taxon>
        <taxon>Siphonobacter</taxon>
    </lineage>
</organism>
<dbReference type="PANTHER" id="PTHR46889">
    <property type="entry name" value="TRANSPOSASE INSF FOR INSERTION SEQUENCE IS3B-RELATED"/>
    <property type="match status" value="1"/>
</dbReference>
<dbReference type="PROSITE" id="PS50994">
    <property type="entry name" value="INTEGRASE"/>
    <property type="match status" value="1"/>
</dbReference>
<dbReference type="Proteomes" id="UP000198901">
    <property type="component" value="Unassembled WGS sequence"/>
</dbReference>
<dbReference type="PANTHER" id="PTHR46889:SF4">
    <property type="entry name" value="TRANSPOSASE INSO FOR INSERTION SEQUENCE ELEMENT IS911B-RELATED"/>
    <property type="match status" value="1"/>
</dbReference>
<dbReference type="GO" id="GO:0003676">
    <property type="term" value="F:nucleic acid binding"/>
    <property type="evidence" value="ECO:0007669"/>
    <property type="project" value="InterPro"/>
</dbReference>
<dbReference type="NCBIfam" id="NF033516">
    <property type="entry name" value="transpos_IS3"/>
    <property type="match status" value="1"/>
</dbReference>
<dbReference type="EMBL" id="FNGS01000012">
    <property type="protein sequence ID" value="SDN07115.1"/>
    <property type="molecule type" value="Genomic_DNA"/>
</dbReference>
<sequence length="155" mass="18346">MTEFRVRDRKLYLSPILDLFNGEIISYSLSESPNFAQVTDMLKKAFRKVKRAQTKGLILHSDQGWQYQMKRYQKLLQARGIIQSMSRKGNCLDNAIIENFFGTIKAELFYLNKYLSIDQLKKDIIDYIHYYNHDRIKLNLNGKSPVQYRALRIES</sequence>
<gene>
    <name evidence="2" type="ORF">SAMN04488090_4923</name>
    <name evidence="3" type="ORF">SAMN04488090_5024</name>
</gene>
<protein>
    <submittedName>
        <fullName evidence="2">Integrase core domain-containing protein</fullName>
    </submittedName>
</protein>
<dbReference type="InterPro" id="IPR048020">
    <property type="entry name" value="Transpos_IS3"/>
</dbReference>
<dbReference type="EMBL" id="FNGS01000016">
    <property type="protein sequence ID" value="SDN11840.1"/>
    <property type="molecule type" value="Genomic_DNA"/>
</dbReference>
<dbReference type="Pfam" id="PF00665">
    <property type="entry name" value="rve"/>
    <property type="match status" value="1"/>
</dbReference>